<organism evidence="2 3">
    <name type="scientific">Orchesella cincta</name>
    <name type="common">Springtail</name>
    <name type="synonym">Podura cincta</name>
    <dbReference type="NCBI Taxonomy" id="48709"/>
    <lineage>
        <taxon>Eukaryota</taxon>
        <taxon>Metazoa</taxon>
        <taxon>Ecdysozoa</taxon>
        <taxon>Arthropoda</taxon>
        <taxon>Hexapoda</taxon>
        <taxon>Collembola</taxon>
        <taxon>Entomobryomorpha</taxon>
        <taxon>Entomobryoidea</taxon>
        <taxon>Orchesellidae</taxon>
        <taxon>Orchesellinae</taxon>
        <taxon>Orchesella</taxon>
    </lineage>
</organism>
<reference evidence="2 3" key="1">
    <citation type="journal article" date="2016" name="Genome Biol. Evol.">
        <title>Gene Family Evolution Reflects Adaptation to Soil Environmental Stressors in the Genome of the Collembolan Orchesella cincta.</title>
        <authorList>
            <person name="Faddeeva-Vakhrusheva A."/>
            <person name="Derks M.F."/>
            <person name="Anvar S.Y."/>
            <person name="Agamennone V."/>
            <person name="Suring W."/>
            <person name="Smit S."/>
            <person name="van Straalen N.M."/>
            <person name="Roelofs D."/>
        </authorList>
    </citation>
    <scope>NUCLEOTIDE SEQUENCE [LARGE SCALE GENOMIC DNA]</scope>
    <source>
        <tissue evidence="2">Mixed pool</tissue>
    </source>
</reference>
<feature type="non-terminal residue" evidence="2">
    <location>
        <position position="1"/>
    </location>
</feature>
<evidence type="ECO:0000313" key="2">
    <source>
        <dbReference type="EMBL" id="ODM99362.1"/>
    </source>
</evidence>
<keyword evidence="3" id="KW-1185">Reference proteome</keyword>
<feature type="non-terminal residue" evidence="2">
    <location>
        <position position="176"/>
    </location>
</feature>
<name>A0A1D2N260_ORCCI</name>
<proteinExistence type="predicted"/>
<dbReference type="AlphaFoldDB" id="A0A1D2N260"/>
<feature type="compositionally biased region" description="Polar residues" evidence="1">
    <location>
        <begin position="12"/>
        <end position="21"/>
    </location>
</feature>
<feature type="compositionally biased region" description="Basic and acidic residues" evidence="1">
    <location>
        <begin position="165"/>
        <end position="176"/>
    </location>
</feature>
<dbReference type="EMBL" id="LJIJ01000286">
    <property type="protein sequence ID" value="ODM99362.1"/>
    <property type="molecule type" value="Genomic_DNA"/>
</dbReference>
<feature type="region of interest" description="Disordered" evidence="1">
    <location>
        <begin position="12"/>
        <end position="33"/>
    </location>
</feature>
<dbReference type="Proteomes" id="UP000094527">
    <property type="component" value="Unassembled WGS sequence"/>
</dbReference>
<accession>A0A1D2N260</accession>
<evidence type="ECO:0000313" key="3">
    <source>
        <dbReference type="Proteomes" id="UP000094527"/>
    </source>
</evidence>
<feature type="region of interest" description="Disordered" evidence="1">
    <location>
        <begin position="155"/>
        <end position="176"/>
    </location>
</feature>
<gene>
    <name evidence="2" type="ORF">Ocin01_07328</name>
</gene>
<sequence length="176" mass="19296">CFYSGATYIVQPSGNLPSTQQNDDDNSNRTIEQDESNKRILVTLCGFWSSSAAFNKSFKSWSNQTAKCITTGQRSRWCTQTLRVLASCLRGIHLSPDRRTCISHLHCDQIHAGTGNGNQHWSSSHSLSPGTTPIIAGVAYAYVPPMQCQTSAIPDLKRGSSKLPRGCEREGTTDET</sequence>
<comment type="caution">
    <text evidence="2">The sequence shown here is derived from an EMBL/GenBank/DDBJ whole genome shotgun (WGS) entry which is preliminary data.</text>
</comment>
<protein>
    <submittedName>
        <fullName evidence="2">Uncharacterized protein</fullName>
    </submittedName>
</protein>
<evidence type="ECO:0000256" key="1">
    <source>
        <dbReference type="SAM" id="MobiDB-lite"/>
    </source>
</evidence>